<feature type="active site" evidence="4">
    <location>
        <position position="12"/>
    </location>
</feature>
<proteinExistence type="predicted"/>
<evidence type="ECO:0000256" key="3">
    <source>
        <dbReference type="ARBA" id="ARBA00048267"/>
    </source>
</evidence>
<gene>
    <name evidence="6" type="ORF">K4G66_12405</name>
</gene>
<dbReference type="SUPFAM" id="SSF52738">
    <property type="entry name" value="Methylesterase CheB, C-terminal domain"/>
    <property type="match status" value="1"/>
</dbReference>
<dbReference type="GO" id="GO:0005737">
    <property type="term" value="C:cytoplasm"/>
    <property type="evidence" value="ECO:0007669"/>
    <property type="project" value="InterPro"/>
</dbReference>
<dbReference type="PANTHER" id="PTHR42872:SF6">
    <property type="entry name" value="PROTEIN-GLUTAMATE METHYLESTERASE_PROTEIN-GLUTAMINE GLUTAMINASE"/>
    <property type="match status" value="1"/>
</dbReference>
<dbReference type="Pfam" id="PF01339">
    <property type="entry name" value="CheB_methylest"/>
    <property type="match status" value="1"/>
</dbReference>
<name>A0AA49GUV4_9BACT</name>
<evidence type="ECO:0000256" key="1">
    <source>
        <dbReference type="ARBA" id="ARBA00022801"/>
    </source>
</evidence>
<dbReference type="CDD" id="cd16433">
    <property type="entry name" value="CheB"/>
    <property type="match status" value="1"/>
</dbReference>
<dbReference type="PROSITE" id="PS50122">
    <property type="entry name" value="CHEB"/>
    <property type="match status" value="1"/>
</dbReference>
<dbReference type="EMBL" id="CP120682">
    <property type="protein sequence ID" value="WKN39494.1"/>
    <property type="molecule type" value="Genomic_DNA"/>
</dbReference>
<dbReference type="GO" id="GO:0008984">
    <property type="term" value="F:protein-glutamate methylesterase activity"/>
    <property type="evidence" value="ECO:0007669"/>
    <property type="project" value="UniProtKB-EC"/>
</dbReference>
<reference evidence="6" key="2">
    <citation type="journal article" date="2024" name="Antonie Van Leeuwenhoek">
        <title>Roseihalotalea indica gen. nov., sp. nov., a halophilic Bacteroidetes from mesopelagic Southwest Indian Ocean with higher carbohydrate metabolic potential.</title>
        <authorList>
            <person name="Chen B."/>
            <person name="Zhang M."/>
            <person name="Lin D."/>
            <person name="Ye J."/>
            <person name="Tang K."/>
        </authorList>
    </citation>
    <scope>NUCLEOTIDE SEQUENCE</scope>
    <source>
        <strain evidence="6">TK19036</strain>
    </source>
</reference>
<dbReference type="Gene3D" id="3.40.50.180">
    <property type="entry name" value="Methylesterase CheB, C-terminal domain"/>
    <property type="match status" value="1"/>
</dbReference>
<evidence type="ECO:0000259" key="5">
    <source>
        <dbReference type="PROSITE" id="PS50122"/>
    </source>
</evidence>
<dbReference type="EC" id="3.1.1.61" evidence="2"/>
<keyword evidence="4" id="KW-0145">Chemotaxis</keyword>
<evidence type="ECO:0000313" key="6">
    <source>
        <dbReference type="EMBL" id="WKN39494.1"/>
    </source>
</evidence>
<protein>
    <recommendedName>
        <fullName evidence="2">protein-glutamate methylesterase</fullName>
        <ecNumber evidence="2">3.1.1.61</ecNumber>
    </recommendedName>
</protein>
<dbReference type="InterPro" id="IPR000673">
    <property type="entry name" value="Sig_transdc_resp-reg_Me-estase"/>
</dbReference>
<evidence type="ECO:0000256" key="2">
    <source>
        <dbReference type="ARBA" id="ARBA00039140"/>
    </source>
</evidence>
<dbReference type="InterPro" id="IPR035909">
    <property type="entry name" value="CheB_C"/>
</dbReference>
<reference evidence="6" key="1">
    <citation type="journal article" date="2023" name="Comput. Struct. Biotechnol. J.">
        <title>Discovery of a novel marine Bacteroidetes with a rich repertoire of carbohydrate-active enzymes.</title>
        <authorList>
            <person name="Chen B."/>
            <person name="Liu G."/>
            <person name="Chen Q."/>
            <person name="Wang H."/>
            <person name="Liu L."/>
            <person name="Tang K."/>
        </authorList>
    </citation>
    <scope>NUCLEOTIDE SEQUENCE</scope>
    <source>
        <strain evidence="6">TK19036</strain>
    </source>
</reference>
<comment type="catalytic activity">
    <reaction evidence="3">
        <text>[protein]-L-glutamate 5-O-methyl ester + H2O = L-glutamyl-[protein] + methanol + H(+)</text>
        <dbReference type="Rhea" id="RHEA:23236"/>
        <dbReference type="Rhea" id="RHEA-COMP:10208"/>
        <dbReference type="Rhea" id="RHEA-COMP:10311"/>
        <dbReference type="ChEBI" id="CHEBI:15377"/>
        <dbReference type="ChEBI" id="CHEBI:15378"/>
        <dbReference type="ChEBI" id="CHEBI:17790"/>
        <dbReference type="ChEBI" id="CHEBI:29973"/>
        <dbReference type="ChEBI" id="CHEBI:82795"/>
        <dbReference type="EC" id="3.1.1.61"/>
    </reaction>
</comment>
<dbReference type="GO" id="GO:0006935">
    <property type="term" value="P:chemotaxis"/>
    <property type="evidence" value="ECO:0007669"/>
    <property type="project" value="UniProtKB-UniRule"/>
</dbReference>
<dbReference type="AlphaFoldDB" id="A0AA49GUV4"/>
<keyword evidence="1 4" id="KW-0378">Hydrolase</keyword>
<dbReference type="GO" id="GO:0000156">
    <property type="term" value="F:phosphorelay response regulator activity"/>
    <property type="evidence" value="ECO:0007669"/>
    <property type="project" value="InterPro"/>
</dbReference>
<accession>A0AA49GUV4</accession>
<feature type="active site" evidence="4">
    <location>
        <position position="39"/>
    </location>
</feature>
<organism evidence="6">
    <name type="scientific">Roseihalotalea indica</name>
    <dbReference type="NCBI Taxonomy" id="2867963"/>
    <lineage>
        <taxon>Bacteria</taxon>
        <taxon>Pseudomonadati</taxon>
        <taxon>Bacteroidota</taxon>
        <taxon>Cytophagia</taxon>
        <taxon>Cytophagales</taxon>
        <taxon>Catalimonadaceae</taxon>
        <taxon>Roseihalotalea</taxon>
    </lineage>
</organism>
<dbReference type="PANTHER" id="PTHR42872">
    <property type="entry name" value="PROTEIN-GLUTAMATE METHYLESTERASE/PROTEIN-GLUTAMINE GLUTAMINASE"/>
    <property type="match status" value="1"/>
</dbReference>
<feature type="active site" evidence="4">
    <location>
        <position position="131"/>
    </location>
</feature>
<evidence type="ECO:0000256" key="4">
    <source>
        <dbReference type="PROSITE-ProRule" id="PRU00050"/>
    </source>
</evidence>
<sequence>MENLRILAIGASMGGIKSFPEVIAGITPNMPMATFIVQHVFSGHQSKLAQLLSQYTQATVKTAENGEAIRPGYIYVSPSDQHLIVKKGHVALSYGPQENGSRPSINALFRSAAVAYHQRVIGILLTGLLSDGAQGMRAIHECGGNTIVQDPEEAQFDEMPRSALKATNIDYVATLKEMPALLNILLRKPLPDKTDLTIPSELNRQVAASLKPLTQIAEQDTSLPENFQKPIFPVDLDDSLWSVLQYMQERTTMLENLMEGEQMKGRTKLARDFELRAQESRAHTENLRAHLLELELGSSTTSINGSSGLPN</sequence>
<feature type="domain" description="CheB-type methylesterase" evidence="5">
    <location>
        <begin position="1"/>
        <end position="189"/>
    </location>
</feature>